<evidence type="ECO:0000313" key="7">
    <source>
        <dbReference type="EMBL" id="KJB26084.1"/>
    </source>
</evidence>
<dbReference type="PANTHER" id="PTHR31232:SF60">
    <property type="entry name" value="S-PROTEIN HOMOLOG"/>
    <property type="match status" value="1"/>
</dbReference>
<comment type="similarity">
    <text evidence="2 6">Belongs to the plant self-incompatibility (S1) protein family.</text>
</comment>
<name>A0A0D2R2C1_GOSRA</name>
<evidence type="ECO:0000256" key="5">
    <source>
        <dbReference type="ARBA" id="ARBA00022729"/>
    </source>
</evidence>
<feature type="chain" id="PRO_5025095022" description="S-protein homolog" evidence="6">
    <location>
        <begin position="25"/>
        <end position="159"/>
    </location>
</feature>
<evidence type="ECO:0000256" key="3">
    <source>
        <dbReference type="ARBA" id="ARBA00022471"/>
    </source>
</evidence>
<protein>
    <recommendedName>
        <fullName evidence="6">S-protein homolog</fullName>
    </recommendedName>
</protein>
<evidence type="ECO:0000256" key="6">
    <source>
        <dbReference type="RuleBase" id="RU367044"/>
    </source>
</evidence>
<gene>
    <name evidence="7" type="ORF">B456_004G224300</name>
</gene>
<dbReference type="PANTHER" id="PTHR31232">
    <property type="match status" value="1"/>
</dbReference>
<sequence>MNSFCKNITFFMLVQAITIIPLIASSSLEPDQGHLDDNSRLSLWYKTWHVHTVNDLSNNKTLLVHCKSRDDDLGIHNLTVGTEFYWKFRPRIFGGTLFWCYMAYDNLHAAFKVFWEDPSLYAKCNYGDCYWIARDDGIYLKDIPGERDEYYYDWELGRL</sequence>
<evidence type="ECO:0000256" key="1">
    <source>
        <dbReference type="ARBA" id="ARBA00004613"/>
    </source>
</evidence>
<reference evidence="7 8" key="1">
    <citation type="journal article" date="2012" name="Nature">
        <title>Repeated polyploidization of Gossypium genomes and the evolution of spinnable cotton fibres.</title>
        <authorList>
            <person name="Paterson A.H."/>
            <person name="Wendel J.F."/>
            <person name="Gundlach H."/>
            <person name="Guo H."/>
            <person name="Jenkins J."/>
            <person name="Jin D."/>
            <person name="Llewellyn D."/>
            <person name="Showmaker K.C."/>
            <person name="Shu S."/>
            <person name="Udall J."/>
            <person name="Yoo M.J."/>
            <person name="Byers R."/>
            <person name="Chen W."/>
            <person name="Doron-Faigenboim A."/>
            <person name="Duke M.V."/>
            <person name="Gong L."/>
            <person name="Grimwood J."/>
            <person name="Grover C."/>
            <person name="Grupp K."/>
            <person name="Hu G."/>
            <person name="Lee T.H."/>
            <person name="Li J."/>
            <person name="Lin L."/>
            <person name="Liu T."/>
            <person name="Marler B.S."/>
            <person name="Page J.T."/>
            <person name="Roberts A.W."/>
            <person name="Romanel E."/>
            <person name="Sanders W.S."/>
            <person name="Szadkowski E."/>
            <person name="Tan X."/>
            <person name="Tang H."/>
            <person name="Xu C."/>
            <person name="Wang J."/>
            <person name="Wang Z."/>
            <person name="Zhang D."/>
            <person name="Zhang L."/>
            <person name="Ashrafi H."/>
            <person name="Bedon F."/>
            <person name="Bowers J.E."/>
            <person name="Brubaker C.L."/>
            <person name="Chee P.W."/>
            <person name="Das S."/>
            <person name="Gingle A.R."/>
            <person name="Haigler C.H."/>
            <person name="Harker D."/>
            <person name="Hoffmann L.V."/>
            <person name="Hovav R."/>
            <person name="Jones D.C."/>
            <person name="Lemke C."/>
            <person name="Mansoor S."/>
            <person name="ur Rahman M."/>
            <person name="Rainville L.N."/>
            <person name="Rambani A."/>
            <person name="Reddy U.K."/>
            <person name="Rong J.K."/>
            <person name="Saranga Y."/>
            <person name="Scheffler B.E."/>
            <person name="Scheffler J.A."/>
            <person name="Stelly D.M."/>
            <person name="Triplett B.A."/>
            <person name="Van Deynze A."/>
            <person name="Vaslin M.F."/>
            <person name="Waghmare V.N."/>
            <person name="Walford S.A."/>
            <person name="Wright R.J."/>
            <person name="Zaki E.A."/>
            <person name="Zhang T."/>
            <person name="Dennis E.S."/>
            <person name="Mayer K.F."/>
            <person name="Peterson D.G."/>
            <person name="Rokhsar D.S."/>
            <person name="Wang X."/>
            <person name="Schmutz J."/>
        </authorList>
    </citation>
    <scope>NUCLEOTIDE SEQUENCE [LARGE SCALE GENOMIC DNA]</scope>
</reference>
<dbReference type="EMBL" id="CM001743">
    <property type="protein sequence ID" value="KJB26084.1"/>
    <property type="molecule type" value="Genomic_DNA"/>
</dbReference>
<comment type="subcellular location">
    <subcellularLocation>
        <location evidence="1 6">Secreted</location>
    </subcellularLocation>
</comment>
<keyword evidence="8" id="KW-1185">Reference proteome</keyword>
<proteinExistence type="inferred from homology"/>
<dbReference type="GO" id="GO:0005576">
    <property type="term" value="C:extracellular region"/>
    <property type="evidence" value="ECO:0007669"/>
    <property type="project" value="UniProtKB-SubCell"/>
</dbReference>
<keyword evidence="3 6" id="KW-0713">Self-incompatibility</keyword>
<keyword evidence="5 6" id="KW-0732">Signal</keyword>
<dbReference type="Proteomes" id="UP000032304">
    <property type="component" value="Chromosome 4"/>
</dbReference>
<evidence type="ECO:0000313" key="8">
    <source>
        <dbReference type="Proteomes" id="UP000032304"/>
    </source>
</evidence>
<organism evidence="7 8">
    <name type="scientific">Gossypium raimondii</name>
    <name type="common">Peruvian cotton</name>
    <name type="synonym">Gossypium klotzschianum subsp. raimondii</name>
    <dbReference type="NCBI Taxonomy" id="29730"/>
    <lineage>
        <taxon>Eukaryota</taxon>
        <taxon>Viridiplantae</taxon>
        <taxon>Streptophyta</taxon>
        <taxon>Embryophyta</taxon>
        <taxon>Tracheophyta</taxon>
        <taxon>Spermatophyta</taxon>
        <taxon>Magnoliopsida</taxon>
        <taxon>eudicotyledons</taxon>
        <taxon>Gunneridae</taxon>
        <taxon>Pentapetalae</taxon>
        <taxon>rosids</taxon>
        <taxon>malvids</taxon>
        <taxon>Malvales</taxon>
        <taxon>Malvaceae</taxon>
        <taxon>Malvoideae</taxon>
        <taxon>Gossypium</taxon>
    </lineage>
</organism>
<dbReference type="GO" id="GO:0060320">
    <property type="term" value="P:rejection of self pollen"/>
    <property type="evidence" value="ECO:0007669"/>
    <property type="project" value="UniProtKB-KW"/>
</dbReference>
<evidence type="ECO:0000256" key="4">
    <source>
        <dbReference type="ARBA" id="ARBA00022525"/>
    </source>
</evidence>
<dbReference type="AlphaFoldDB" id="A0A0D2R2C1"/>
<dbReference type="OMA" id="PGERDEY"/>
<accession>A0A0D2R2C1</accession>
<feature type="signal peptide" evidence="6">
    <location>
        <begin position="1"/>
        <end position="24"/>
    </location>
</feature>
<dbReference type="Pfam" id="PF05938">
    <property type="entry name" value="Self-incomp_S1"/>
    <property type="match status" value="1"/>
</dbReference>
<evidence type="ECO:0000256" key="2">
    <source>
        <dbReference type="ARBA" id="ARBA00005581"/>
    </source>
</evidence>
<dbReference type="eggNOG" id="ENOG502SQIK">
    <property type="taxonomic scope" value="Eukaryota"/>
</dbReference>
<dbReference type="Gramene" id="KJB26084">
    <property type="protein sequence ID" value="KJB26084"/>
    <property type="gene ID" value="B456_004G224300"/>
</dbReference>
<keyword evidence="4 6" id="KW-0964">Secreted</keyword>
<dbReference type="InterPro" id="IPR010264">
    <property type="entry name" value="Self-incomp_S1"/>
</dbReference>